<gene>
    <name evidence="1" type="ORF">S12H4_44576</name>
</gene>
<reference evidence="1" key="1">
    <citation type="journal article" date="2014" name="Front. Microbiol.">
        <title>High frequency of phylogenetically diverse reductive dehalogenase-homologous genes in deep subseafloor sedimentary metagenomes.</title>
        <authorList>
            <person name="Kawai M."/>
            <person name="Futagami T."/>
            <person name="Toyoda A."/>
            <person name="Takaki Y."/>
            <person name="Nishi S."/>
            <person name="Hori S."/>
            <person name="Arai W."/>
            <person name="Tsubouchi T."/>
            <person name="Morono Y."/>
            <person name="Uchiyama I."/>
            <person name="Ito T."/>
            <person name="Fujiyama A."/>
            <person name="Inagaki F."/>
            <person name="Takami H."/>
        </authorList>
    </citation>
    <scope>NUCLEOTIDE SEQUENCE</scope>
    <source>
        <strain evidence="1">Expedition CK06-06</strain>
    </source>
</reference>
<organism evidence="1">
    <name type="scientific">marine sediment metagenome</name>
    <dbReference type="NCBI Taxonomy" id="412755"/>
    <lineage>
        <taxon>unclassified sequences</taxon>
        <taxon>metagenomes</taxon>
        <taxon>ecological metagenomes</taxon>
    </lineage>
</organism>
<sequence>MKILLNIIFVYNFYDIAGWEMEYLQGVDSTVR</sequence>
<dbReference type="EMBL" id="BARW01027477">
    <property type="protein sequence ID" value="GAJ15762.1"/>
    <property type="molecule type" value="Genomic_DNA"/>
</dbReference>
<proteinExistence type="predicted"/>
<evidence type="ECO:0000313" key="1">
    <source>
        <dbReference type="EMBL" id="GAJ15762.1"/>
    </source>
</evidence>
<name>X1VDU2_9ZZZZ</name>
<accession>X1VDU2</accession>
<dbReference type="AlphaFoldDB" id="X1VDU2"/>
<comment type="caution">
    <text evidence="1">The sequence shown here is derived from an EMBL/GenBank/DDBJ whole genome shotgun (WGS) entry which is preliminary data.</text>
</comment>
<feature type="non-terminal residue" evidence="1">
    <location>
        <position position="32"/>
    </location>
</feature>
<protein>
    <submittedName>
        <fullName evidence="1">Uncharacterized protein</fullName>
    </submittedName>
</protein>